<dbReference type="SUPFAM" id="SSF51735">
    <property type="entry name" value="NAD(P)-binding Rossmann-fold domains"/>
    <property type="match status" value="1"/>
</dbReference>
<dbReference type="InterPro" id="IPR036291">
    <property type="entry name" value="NAD(P)-bd_dom_sf"/>
</dbReference>
<protein>
    <submittedName>
        <fullName evidence="1">15-hydroxyprostaglandin dehydrogenase</fullName>
    </submittedName>
</protein>
<proteinExistence type="predicted"/>
<name>A0A161MTN9_TRIIF</name>
<reference evidence="1" key="2">
    <citation type="journal article" date="2017" name="J. Med. Entomol.">
        <title>Transcriptome Analysis of the Triatoma infestans (Hemiptera: Reduviidae) Integument.</title>
        <authorList>
            <person name="Calderon-Fernandez G.M."/>
            <person name="Moriconi D.E."/>
            <person name="Dulbecco A.B."/>
            <person name="Juarez M.P."/>
        </authorList>
    </citation>
    <scope>NUCLEOTIDE SEQUENCE</scope>
    <source>
        <strain evidence="1">Int1</strain>
        <tissue evidence="1">Integument</tissue>
    </source>
</reference>
<organism evidence="1">
    <name type="scientific">Triatoma infestans</name>
    <name type="common">Assassin bug</name>
    <dbReference type="NCBI Taxonomy" id="30076"/>
    <lineage>
        <taxon>Eukaryota</taxon>
        <taxon>Metazoa</taxon>
        <taxon>Ecdysozoa</taxon>
        <taxon>Arthropoda</taxon>
        <taxon>Hexapoda</taxon>
        <taxon>Insecta</taxon>
        <taxon>Pterygota</taxon>
        <taxon>Neoptera</taxon>
        <taxon>Paraneoptera</taxon>
        <taxon>Hemiptera</taxon>
        <taxon>Heteroptera</taxon>
        <taxon>Panheteroptera</taxon>
        <taxon>Cimicomorpha</taxon>
        <taxon>Reduviidae</taxon>
        <taxon>Triatominae</taxon>
        <taxon>Triatoma</taxon>
    </lineage>
</organism>
<feature type="non-terminal residue" evidence="1">
    <location>
        <position position="1"/>
    </location>
</feature>
<dbReference type="AlphaFoldDB" id="A0A161MTN9"/>
<reference evidence="1" key="1">
    <citation type="submission" date="2016-04" db="EMBL/GenBank/DDBJ databases">
        <authorList>
            <person name="Calderon-Fernandez G.M.Sr."/>
        </authorList>
    </citation>
    <scope>NUCLEOTIDE SEQUENCE</scope>
    <source>
        <strain evidence="1">Int1</strain>
        <tissue evidence="1">Integument</tissue>
    </source>
</reference>
<sequence>GPVFAATKSAVIALHRSFSDEFHVEESRLRFVCICPSKTLTRGQRDIKKQMYTPDWGDKS</sequence>
<dbReference type="Gene3D" id="3.40.50.720">
    <property type="entry name" value="NAD(P)-binding Rossmann-like Domain"/>
    <property type="match status" value="1"/>
</dbReference>
<evidence type="ECO:0000313" key="1">
    <source>
        <dbReference type="EMBL" id="JAS03099.1"/>
    </source>
</evidence>
<dbReference type="EMBL" id="GEMB01000008">
    <property type="protein sequence ID" value="JAS03099.1"/>
    <property type="molecule type" value="Transcribed_RNA"/>
</dbReference>
<accession>A0A161MTN9</accession>